<organism evidence="6 7">
    <name type="scientific">Tessaracoccus palaemonis</name>
    <dbReference type="NCBI Taxonomy" id="2829499"/>
    <lineage>
        <taxon>Bacteria</taxon>
        <taxon>Bacillati</taxon>
        <taxon>Actinomycetota</taxon>
        <taxon>Actinomycetes</taxon>
        <taxon>Propionibacteriales</taxon>
        <taxon>Propionibacteriaceae</taxon>
        <taxon>Tessaracoccus</taxon>
    </lineage>
</organism>
<keyword evidence="1" id="KW-0456">Lyase</keyword>
<reference evidence="6 7" key="1">
    <citation type="submission" date="2021-07" db="EMBL/GenBank/DDBJ databases">
        <title>complete genome sequencing of Tessaracoccus sp.J1M15.</title>
        <authorList>
            <person name="Bae J.-W."/>
            <person name="Kim D.-y."/>
        </authorList>
    </citation>
    <scope>NUCLEOTIDE SEQUENCE [LARGE SCALE GENOMIC DNA]</scope>
    <source>
        <strain evidence="6 7">J1M15</strain>
    </source>
</reference>
<name>A0ABX8SM31_9ACTN</name>
<dbReference type="Proteomes" id="UP000824504">
    <property type="component" value="Chromosome"/>
</dbReference>
<comment type="similarity">
    <text evidence="3">Belongs to the C-glycoside deglycosidase beta subunit family.</text>
</comment>
<evidence type="ECO:0000256" key="1">
    <source>
        <dbReference type="ARBA" id="ARBA00023239"/>
    </source>
</evidence>
<evidence type="ECO:0000313" key="6">
    <source>
        <dbReference type="EMBL" id="QXT63088.1"/>
    </source>
</evidence>
<evidence type="ECO:0000256" key="3">
    <source>
        <dbReference type="ARBA" id="ARBA00046336"/>
    </source>
</evidence>
<sequence length="128" mass="14411">MFDNYVFTEGSARNIVTETGESAFQAETLITYYRGIPLSMVHDLQLVVDGVEAPRDELAISPGGDEWFTLDEATTVTSYRWEYGTPLAVRWLGTHLSPGDHEVTMRLRIRVAYIPIPFGGERTRTVTI</sequence>
<evidence type="ECO:0000256" key="2">
    <source>
        <dbReference type="ARBA" id="ARBA00023277"/>
    </source>
</evidence>
<dbReference type="InterPro" id="IPR045959">
    <property type="entry name" value="CGDB"/>
</dbReference>
<feature type="domain" description="C-glycoside deglycosidase beta subunit" evidence="5">
    <location>
        <begin position="2"/>
        <end position="113"/>
    </location>
</feature>
<evidence type="ECO:0000256" key="4">
    <source>
        <dbReference type="ARBA" id="ARBA00047208"/>
    </source>
</evidence>
<proteinExistence type="inferred from homology"/>
<accession>A0ABX8SM31</accession>
<evidence type="ECO:0000313" key="7">
    <source>
        <dbReference type="Proteomes" id="UP000824504"/>
    </source>
</evidence>
<protein>
    <recommendedName>
        <fullName evidence="4">C-deglycosylation enzyme beta subunit</fullName>
    </recommendedName>
</protein>
<dbReference type="Pfam" id="PF19906">
    <property type="entry name" value="CGDB"/>
    <property type="match status" value="1"/>
</dbReference>
<keyword evidence="7" id="KW-1185">Reference proteome</keyword>
<dbReference type="RefSeq" id="WP_219082635.1">
    <property type="nucleotide sequence ID" value="NZ_CP079216.1"/>
</dbReference>
<keyword evidence="2" id="KW-0119">Carbohydrate metabolism</keyword>
<evidence type="ECO:0000259" key="5">
    <source>
        <dbReference type="Pfam" id="PF19906"/>
    </source>
</evidence>
<gene>
    <name evidence="6" type="ORF">KDB89_00935</name>
</gene>
<dbReference type="EMBL" id="CP079216">
    <property type="protein sequence ID" value="QXT63088.1"/>
    <property type="molecule type" value="Genomic_DNA"/>
</dbReference>